<dbReference type="GO" id="GO:0007165">
    <property type="term" value="P:signal transduction"/>
    <property type="evidence" value="ECO:0007669"/>
    <property type="project" value="InterPro"/>
</dbReference>
<sequence>MTTSFDKVDVESIKRCFSGIQGLTSATDFEVSAELTELLDDLKTESIKDLSDDIITAINSVDGAYVLVRIVSILSEKSSLRQEEEECLHTTYFCIYNLSDNRDFARVAANTCIVKKCIENLKVKEKCISGECQIDQDSADVIDFSLGIIYNISKEENVESLFDDDMPILHSYKNAEREDFAAMSVMILAHLSGGEADKIQDEKDTTAYLLNLLQRAIKDEDRRAVGFSSIELIESLGHLALNDNNKLTIVEKDGVSLLLDLIRGHREEEQIAASQCLWTLAFLPSIQKELQQVRGEFEALSVSCQDKVLRKILEGLLLTLQKPNAATKEKYEPLPELIGYFVMIADRQCRDGHIMVSYAWDGGYGQKAARKIASYLKSRGLNVWIDTDEMKGSFLDAMAQAVSDCYAFVLCASEKYRKSNNCRLEASSAHIQDKLIIPAVVGSSIPSKRDWLMLLCADKLFIDFTDETKFHQKCEELVQQIVSLSQVVDDTDVVPENVYETTSQPKTCKSIAEWSPHDVKTWIRDRTLQCFEEEFEEFDGSALMRLKKIQHDAPEFFYRYFCERKDGKEKRRLYDVMKLTEAIESL</sequence>
<gene>
    <name evidence="2" type="ORF">HOLleu_20329</name>
</gene>
<dbReference type="SUPFAM" id="SSF48371">
    <property type="entry name" value="ARM repeat"/>
    <property type="match status" value="1"/>
</dbReference>
<dbReference type="Gene3D" id="1.25.10.10">
    <property type="entry name" value="Leucine-rich Repeat Variant"/>
    <property type="match status" value="1"/>
</dbReference>
<dbReference type="InterPro" id="IPR011989">
    <property type="entry name" value="ARM-like"/>
</dbReference>
<accession>A0A9Q1H8M8</accession>
<comment type="caution">
    <text evidence="2">The sequence shown here is derived from an EMBL/GenBank/DDBJ whole genome shotgun (WGS) entry which is preliminary data.</text>
</comment>
<proteinExistence type="predicted"/>
<dbReference type="OrthoDB" id="9978456at2759"/>
<dbReference type="Gene3D" id="3.40.50.10140">
    <property type="entry name" value="Toll/interleukin-1 receptor homology (TIR) domain"/>
    <property type="match status" value="1"/>
</dbReference>
<name>A0A9Q1H8M8_HOLLE</name>
<dbReference type="InterPro" id="IPR016024">
    <property type="entry name" value="ARM-type_fold"/>
</dbReference>
<dbReference type="AlphaFoldDB" id="A0A9Q1H8M8"/>
<dbReference type="Gene3D" id="1.10.150.50">
    <property type="entry name" value="Transcription Factor, Ets-1"/>
    <property type="match status" value="1"/>
</dbReference>
<dbReference type="InterPro" id="IPR013761">
    <property type="entry name" value="SAM/pointed_sf"/>
</dbReference>
<reference evidence="2" key="1">
    <citation type="submission" date="2021-10" db="EMBL/GenBank/DDBJ databases">
        <title>Tropical sea cucumber genome reveals ecological adaptation and Cuvierian tubules defense mechanism.</title>
        <authorList>
            <person name="Chen T."/>
        </authorList>
    </citation>
    <scope>NUCLEOTIDE SEQUENCE</scope>
    <source>
        <strain evidence="2">Nanhai2018</strain>
        <tissue evidence="2">Muscle</tissue>
    </source>
</reference>
<dbReference type="SUPFAM" id="SSF47769">
    <property type="entry name" value="SAM/Pointed domain"/>
    <property type="match status" value="1"/>
</dbReference>
<dbReference type="InterPro" id="IPR000157">
    <property type="entry name" value="TIR_dom"/>
</dbReference>
<dbReference type="SUPFAM" id="SSF52200">
    <property type="entry name" value="Toll/Interleukin receptor TIR domain"/>
    <property type="match status" value="1"/>
</dbReference>
<organism evidence="2 3">
    <name type="scientific">Holothuria leucospilota</name>
    <name type="common">Black long sea cucumber</name>
    <name type="synonym">Mertensiothuria leucospilota</name>
    <dbReference type="NCBI Taxonomy" id="206669"/>
    <lineage>
        <taxon>Eukaryota</taxon>
        <taxon>Metazoa</taxon>
        <taxon>Echinodermata</taxon>
        <taxon>Eleutherozoa</taxon>
        <taxon>Echinozoa</taxon>
        <taxon>Holothuroidea</taxon>
        <taxon>Aspidochirotacea</taxon>
        <taxon>Aspidochirotida</taxon>
        <taxon>Holothuriidae</taxon>
        <taxon>Holothuria</taxon>
    </lineage>
</organism>
<keyword evidence="3" id="KW-1185">Reference proteome</keyword>
<evidence type="ECO:0000313" key="3">
    <source>
        <dbReference type="Proteomes" id="UP001152320"/>
    </source>
</evidence>
<dbReference type="Proteomes" id="UP001152320">
    <property type="component" value="Chromosome 9"/>
</dbReference>
<evidence type="ECO:0000259" key="1">
    <source>
        <dbReference type="Pfam" id="PF13676"/>
    </source>
</evidence>
<dbReference type="EMBL" id="JAIZAY010000009">
    <property type="protein sequence ID" value="KAJ8036376.1"/>
    <property type="molecule type" value="Genomic_DNA"/>
</dbReference>
<dbReference type="InterPro" id="IPR035897">
    <property type="entry name" value="Toll_tir_struct_dom_sf"/>
</dbReference>
<evidence type="ECO:0000313" key="2">
    <source>
        <dbReference type="EMBL" id="KAJ8036376.1"/>
    </source>
</evidence>
<dbReference type="PANTHER" id="PTHR46270:SF2">
    <property type="entry name" value="TIR DOMAIN-CONTAINING PROTEIN"/>
    <property type="match status" value="1"/>
</dbReference>
<feature type="domain" description="TIR" evidence="1">
    <location>
        <begin position="354"/>
        <end position="477"/>
    </location>
</feature>
<dbReference type="Pfam" id="PF13676">
    <property type="entry name" value="TIR_2"/>
    <property type="match status" value="1"/>
</dbReference>
<protein>
    <recommendedName>
        <fullName evidence="1">TIR domain-containing protein</fullName>
    </recommendedName>
</protein>
<dbReference type="PANTHER" id="PTHR46270">
    <property type="entry name" value="ARMADILLO-TYPE FOLD-RELATED"/>
    <property type="match status" value="1"/>
</dbReference>